<proteinExistence type="predicted"/>
<organism evidence="1 2">
    <name type="scientific">Xenoophorus captivus</name>
    <dbReference type="NCBI Taxonomy" id="1517983"/>
    <lineage>
        <taxon>Eukaryota</taxon>
        <taxon>Metazoa</taxon>
        <taxon>Chordata</taxon>
        <taxon>Craniata</taxon>
        <taxon>Vertebrata</taxon>
        <taxon>Euteleostomi</taxon>
        <taxon>Actinopterygii</taxon>
        <taxon>Neopterygii</taxon>
        <taxon>Teleostei</taxon>
        <taxon>Neoteleostei</taxon>
        <taxon>Acanthomorphata</taxon>
        <taxon>Ovalentaria</taxon>
        <taxon>Atherinomorphae</taxon>
        <taxon>Cyprinodontiformes</taxon>
        <taxon>Goodeidae</taxon>
        <taxon>Xenoophorus</taxon>
    </lineage>
</organism>
<name>A0ABV0S0P4_9TELE</name>
<dbReference type="EMBL" id="JAHRIN010065450">
    <property type="protein sequence ID" value="MEQ2214029.1"/>
    <property type="molecule type" value="Genomic_DNA"/>
</dbReference>
<reference evidence="1 2" key="1">
    <citation type="submission" date="2021-06" db="EMBL/GenBank/DDBJ databases">
        <authorList>
            <person name="Palmer J.M."/>
        </authorList>
    </citation>
    <scope>NUCLEOTIDE SEQUENCE [LARGE SCALE GENOMIC DNA]</scope>
    <source>
        <strain evidence="1 2">XC_2019</strain>
        <tissue evidence="1">Muscle</tissue>
    </source>
</reference>
<keyword evidence="2" id="KW-1185">Reference proteome</keyword>
<accession>A0ABV0S0P4</accession>
<evidence type="ECO:0000313" key="2">
    <source>
        <dbReference type="Proteomes" id="UP001434883"/>
    </source>
</evidence>
<sequence>MLPGDIHIHRLCQHHNCHVSINKRSCFSQKCEKMLNHFCYRNNWHHCLLSFGGKLVSSPALLHQGKPPGTACWDPVMDFNIKTPVHNFWNFQNKLHLTDFQQLRKGGSSRLPMMPLSE</sequence>
<protein>
    <submittedName>
        <fullName evidence="1">Uncharacterized protein</fullName>
    </submittedName>
</protein>
<gene>
    <name evidence="1" type="ORF">XENOCAPTIV_026542</name>
</gene>
<comment type="caution">
    <text evidence="1">The sequence shown here is derived from an EMBL/GenBank/DDBJ whole genome shotgun (WGS) entry which is preliminary data.</text>
</comment>
<evidence type="ECO:0000313" key="1">
    <source>
        <dbReference type="EMBL" id="MEQ2214029.1"/>
    </source>
</evidence>
<dbReference type="Proteomes" id="UP001434883">
    <property type="component" value="Unassembled WGS sequence"/>
</dbReference>